<evidence type="ECO:0000313" key="2">
    <source>
        <dbReference type="EMBL" id="KAJ7404150.1"/>
    </source>
</evidence>
<dbReference type="Proteomes" id="UP001145742">
    <property type="component" value="Unassembled WGS sequence"/>
</dbReference>
<keyword evidence="3" id="KW-1185">Reference proteome</keyword>
<protein>
    <submittedName>
        <fullName evidence="2">Uncharacterized protein</fullName>
    </submittedName>
</protein>
<dbReference type="EMBL" id="WHWB01034787">
    <property type="protein sequence ID" value="KAJ7404150.1"/>
    <property type="molecule type" value="Genomic_DNA"/>
</dbReference>
<reference evidence="2" key="1">
    <citation type="submission" date="2019-10" db="EMBL/GenBank/DDBJ databases">
        <authorList>
            <person name="Soares A.E.R."/>
            <person name="Aleixo A."/>
            <person name="Schneider P."/>
            <person name="Miyaki C.Y."/>
            <person name="Schneider M.P."/>
            <person name="Mello C."/>
            <person name="Vasconcelos A.T.R."/>
        </authorList>
    </citation>
    <scope>NUCLEOTIDE SEQUENCE</scope>
    <source>
        <tissue evidence="2">Muscle</tissue>
    </source>
</reference>
<comment type="caution">
    <text evidence="2">The sequence shown here is derived from an EMBL/GenBank/DDBJ whole genome shotgun (WGS) entry which is preliminary data.</text>
</comment>
<gene>
    <name evidence="2" type="ORF">WISP_147147</name>
</gene>
<sequence length="122" mass="13368">MRIHERNSSTDTQVIEGWGGGAPGTEAEIPLKTMVGQDVSLQPMKFHEIYLQPMDVLTPEQDCTPRKGPTLEQFMKPMGKTHIEVCGGLSSKRGAPCWSGRNVRSLSCEKEGAAETILNVVK</sequence>
<feature type="region of interest" description="Disordered" evidence="1">
    <location>
        <begin position="1"/>
        <end position="23"/>
    </location>
</feature>
<evidence type="ECO:0000256" key="1">
    <source>
        <dbReference type="SAM" id="MobiDB-lite"/>
    </source>
</evidence>
<proteinExistence type="predicted"/>
<organism evidence="2 3">
    <name type="scientific">Willisornis vidua</name>
    <name type="common">Xingu scale-backed antbird</name>
    <dbReference type="NCBI Taxonomy" id="1566151"/>
    <lineage>
        <taxon>Eukaryota</taxon>
        <taxon>Metazoa</taxon>
        <taxon>Chordata</taxon>
        <taxon>Craniata</taxon>
        <taxon>Vertebrata</taxon>
        <taxon>Euteleostomi</taxon>
        <taxon>Archelosauria</taxon>
        <taxon>Archosauria</taxon>
        <taxon>Dinosauria</taxon>
        <taxon>Saurischia</taxon>
        <taxon>Theropoda</taxon>
        <taxon>Coelurosauria</taxon>
        <taxon>Aves</taxon>
        <taxon>Neognathae</taxon>
        <taxon>Neoaves</taxon>
        <taxon>Telluraves</taxon>
        <taxon>Australaves</taxon>
        <taxon>Passeriformes</taxon>
        <taxon>Thamnophilidae</taxon>
        <taxon>Willisornis</taxon>
    </lineage>
</organism>
<evidence type="ECO:0000313" key="3">
    <source>
        <dbReference type="Proteomes" id="UP001145742"/>
    </source>
</evidence>
<name>A0ABQ9CKI6_9PASS</name>
<accession>A0ABQ9CKI6</accession>